<dbReference type="GO" id="GO:0005524">
    <property type="term" value="F:ATP binding"/>
    <property type="evidence" value="ECO:0007669"/>
    <property type="project" value="UniProtKB-KW"/>
</dbReference>
<dbReference type="InterPro" id="IPR017871">
    <property type="entry name" value="ABC_transporter-like_CS"/>
</dbReference>
<dbReference type="Gene3D" id="3.40.50.300">
    <property type="entry name" value="P-loop containing nucleotide triphosphate hydrolases"/>
    <property type="match status" value="1"/>
</dbReference>
<dbReference type="PROSITE" id="PS50893">
    <property type="entry name" value="ABC_TRANSPORTER_2"/>
    <property type="match status" value="1"/>
</dbReference>
<evidence type="ECO:0000256" key="2">
    <source>
        <dbReference type="ARBA" id="ARBA00022448"/>
    </source>
</evidence>
<comment type="similarity">
    <text evidence="1">Belongs to the ABC transporter superfamily.</text>
</comment>
<dbReference type="InterPro" id="IPR003593">
    <property type="entry name" value="AAA+_ATPase"/>
</dbReference>
<dbReference type="PANTHER" id="PTHR43820">
    <property type="entry name" value="HIGH-AFFINITY BRANCHED-CHAIN AMINO ACID TRANSPORT ATP-BINDING PROTEIN LIVF"/>
    <property type="match status" value="1"/>
</dbReference>
<sequence length="239" mass="25137">MTLLECTDLDAGYARSAPCVRDLNITVQAGEVVALLGPNGAGKTTLLMSLAGLLPGLGGSVSVSGTVLPSGKPRAAVRAGVVLVPDDRALFRRLTVEKNLRLAIRGRGRRAARESLEQVLQHFPALNPRLGVAAGQLSGGEQQMLAIARALLQRPRVLLIDELSMGLAPVVVQSILPVLRDVAASGTAVILVEQHVRLALEVSDRAIVLVHGQVRLTDDSSVLAHDLGRIEHAYLGGSD</sequence>
<proteinExistence type="inferred from homology"/>
<evidence type="ECO:0000256" key="3">
    <source>
        <dbReference type="ARBA" id="ARBA00022741"/>
    </source>
</evidence>
<evidence type="ECO:0000313" key="8">
    <source>
        <dbReference type="Proteomes" id="UP000602395"/>
    </source>
</evidence>
<keyword evidence="8" id="KW-1185">Reference proteome</keyword>
<dbReference type="InterPro" id="IPR003439">
    <property type="entry name" value="ABC_transporter-like_ATP-bd"/>
</dbReference>
<evidence type="ECO:0000256" key="5">
    <source>
        <dbReference type="ARBA" id="ARBA00022970"/>
    </source>
</evidence>
<comment type="caution">
    <text evidence="7">The sequence shown here is derived from an EMBL/GenBank/DDBJ whole genome shotgun (WGS) entry which is preliminary data.</text>
</comment>
<evidence type="ECO:0000259" key="6">
    <source>
        <dbReference type="PROSITE" id="PS50893"/>
    </source>
</evidence>
<dbReference type="InterPro" id="IPR052156">
    <property type="entry name" value="BCAA_Transport_ATP-bd_LivF"/>
</dbReference>
<dbReference type="RefSeq" id="WP_190265878.1">
    <property type="nucleotide sequence ID" value="NZ_BAABAD010000003.1"/>
</dbReference>
<evidence type="ECO:0000313" key="7">
    <source>
        <dbReference type="EMBL" id="MBD1318896.1"/>
    </source>
</evidence>
<dbReference type="EMBL" id="JACWMS010000001">
    <property type="protein sequence ID" value="MBD1318896.1"/>
    <property type="molecule type" value="Genomic_DNA"/>
</dbReference>
<dbReference type="SMART" id="SM00382">
    <property type="entry name" value="AAA"/>
    <property type="match status" value="1"/>
</dbReference>
<dbReference type="PROSITE" id="PS00211">
    <property type="entry name" value="ABC_TRANSPORTER_1"/>
    <property type="match status" value="1"/>
</dbReference>
<accession>A0ABR7W7U0</accession>
<evidence type="ECO:0000256" key="1">
    <source>
        <dbReference type="ARBA" id="ARBA00005417"/>
    </source>
</evidence>
<feature type="domain" description="ABC transporter" evidence="6">
    <location>
        <begin position="4"/>
        <end position="236"/>
    </location>
</feature>
<keyword evidence="4 7" id="KW-0067">ATP-binding</keyword>
<dbReference type="InterPro" id="IPR027417">
    <property type="entry name" value="P-loop_NTPase"/>
</dbReference>
<dbReference type="SUPFAM" id="SSF52540">
    <property type="entry name" value="P-loop containing nucleoside triphosphate hydrolases"/>
    <property type="match status" value="1"/>
</dbReference>
<dbReference type="PANTHER" id="PTHR43820:SF4">
    <property type="entry name" value="HIGH-AFFINITY BRANCHED-CHAIN AMINO ACID TRANSPORT ATP-BINDING PROTEIN LIVF"/>
    <property type="match status" value="1"/>
</dbReference>
<keyword evidence="5" id="KW-0029">Amino-acid transport</keyword>
<name>A0ABR7W7U0_9ACTN</name>
<keyword evidence="3" id="KW-0547">Nucleotide-binding</keyword>
<gene>
    <name evidence="7" type="ORF">IDF66_04805</name>
</gene>
<organism evidence="7 8">
    <name type="scientific">Gordonia hankookensis</name>
    <dbReference type="NCBI Taxonomy" id="589403"/>
    <lineage>
        <taxon>Bacteria</taxon>
        <taxon>Bacillati</taxon>
        <taxon>Actinomycetota</taxon>
        <taxon>Actinomycetes</taxon>
        <taxon>Mycobacteriales</taxon>
        <taxon>Gordoniaceae</taxon>
        <taxon>Gordonia</taxon>
    </lineage>
</organism>
<dbReference type="Pfam" id="PF00005">
    <property type="entry name" value="ABC_tran"/>
    <property type="match status" value="1"/>
</dbReference>
<evidence type="ECO:0000256" key="4">
    <source>
        <dbReference type="ARBA" id="ARBA00022840"/>
    </source>
</evidence>
<protein>
    <submittedName>
        <fullName evidence="7">ABC transporter ATP-binding protein</fullName>
    </submittedName>
</protein>
<dbReference type="CDD" id="cd03224">
    <property type="entry name" value="ABC_TM1139_LivF_branched"/>
    <property type="match status" value="1"/>
</dbReference>
<reference evidence="7 8" key="1">
    <citation type="submission" date="2020-09" db="EMBL/GenBank/DDBJ databases">
        <title>Novel species in genus Gordonia.</title>
        <authorList>
            <person name="Zhang G."/>
        </authorList>
    </citation>
    <scope>NUCLEOTIDE SEQUENCE [LARGE SCALE GENOMIC DNA]</scope>
    <source>
        <strain evidence="7 8">ON-33</strain>
    </source>
</reference>
<dbReference type="Proteomes" id="UP000602395">
    <property type="component" value="Unassembled WGS sequence"/>
</dbReference>
<keyword evidence="2" id="KW-0813">Transport</keyword>